<organism evidence="11 12">
    <name type="scientific">Paralvinella palmiformis</name>
    <dbReference type="NCBI Taxonomy" id="53620"/>
    <lineage>
        <taxon>Eukaryota</taxon>
        <taxon>Metazoa</taxon>
        <taxon>Spiralia</taxon>
        <taxon>Lophotrochozoa</taxon>
        <taxon>Annelida</taxon>
        <taxon>Polychaeta</taxon>
        <taxon>Sedentaria</taxon>
        <taxon>Canalipalpata</taxon>
        <taxon>Terebellida</taxon>
        <taxon>Terebelliformia</taxon>
        <taxon>Alvinellidae</taxon>
        <taxon>Paralvinella</taxon>
    </lineage>
</organism>
<protein>
    <recommendedName>
        <fullName evidence="8">Mitochondrial import inner membrane translocase subunit</fullName>
    </recommendedName>
</protein>
<dbReference type="AlphaFoldDB" id="A0AAD9JBF4"/>
<gene>
    <name evidence="11" type="ORF">LSH36_463g05070</name>
</gene>
<comment type="subcellular location">
    <subcellularLocation>
        <location evidence="8">Mitochondrion inner membrane</location>
        <topology evidence="8">Peripheral membrane protein</topology>
        <orientation evidence="8">Intermembrane side</orientation>
    </subcellularLocation>
</comment>
<keyword evidence="2" id="KW-0479">Metal-binding</keyword>
<keyword evidence="1 8" id="KW-0813">Transport</keyword>
<keyword evidence="3" id="KW-0862">Zinc</keyword>
<feature type="domain" description="Tim10-like" evidence="10">
    <location>
        <begin position="15"/>
        <end position="73"/>
    </location>
</feature>
<evidence type="ECO:0000256" key="8">
    <source>
        <dbReference type="RuleBase" id="RU367043"/>
    </source>
</evidence>
<feature type="region of interest" description="Disordered" evidence="9">
    <location>
        <begin position="72"/>
        <end position="96"/>
    </location>
</feature>
<evidence type="ECO:0000256" key="7">
    <source>
        <dbReference type="ARBA" id="ARBA00023157"/>
    </source>
</evidence>
<feature type="compositionally biased region" description="Polar residues" evidence="9">
    <location>
        <begin position="85"/>
        <end position="96"/>
    </location>
</feature>
<dbReference type="PANTHER" id="PTHR13172">
    <property type="entry name" value="MITOCHONDRIAL IMPORT INNER MEMBRANE TRANSLOCASE SUBUNIT TIM9B"/>
    <property type="match status" value="1"/>
</dbReference>
<comment type="function">
    <text evidence="8">Mitochondrial intermembrane chaperone that participates in the import and insertion of some multi-pass transmembrane proteins into the mitochondrial inner membrane. Also required for the transfer of beta-barrel precursors from the TOM complex to the sorting and assembly machinery (SAM complex) of the outer membrane. Acts as a chaperone-like protein that protects the hydrophobic precursors from aggregation and guide them through the mitochondrial intermembrane space.</text>
</comment>
<keyword evidence="8" id="KW-0999">Mitochondrion inner membrane</keyword>
<comment type="similarity">
    <text evidence="8">Belongs to the small Tim family.</text>
</comment>
<name>A0AAD9JBF4_9ANNE</name>
<dbReference type="GO" id="GO:0015031">
    <property type="term" value="P:protein transport"/>
    <property type="evidence" value="ECO:0007669"/>
    <property type="project" value="UniProtKB-KW"/>
</dbReference>
<evidence type="ECO:0000256" key="4">
    <source>
        <dbReference type="ARBA" id="ARBA00022927"/>
    </source>
</evidence>
<dbReference type="Pfam" id="PF02953">
    <property type="entry name" value="zf-Tim10_DDP"/>
    <property type="match status" value="1"/>
</dbReference>
<dbReference type="Gene3D" id="1.10.287.810">
    <property type="entry name" value="Mitochondrial import inner membrane translocase subunit tim13 like domains"/>
    <property type="match status" value="1"/>
</dbReference>
<dbReference type="InterPro" id="IPR004217">
    <property type="entry name" value="Tim10-like"/>
</dbReference>
<reference evidence="11" key="1">
    <citation type="journal article" date="2023" name="Mol. Biol. Evol.">
        <title>Third-Generation Sequencing Reveals the Adaptive Role of the Epigenome in Three Deep-Sea Polychaetes.</title>
        <authorList>
            <person name="Perez M."/>
            <person name="Aroh O."/>
            <person name="Sun Y."/>
            <person name="Lan Y."/>
            <person name="Juniper S.K."/>
            <person name="Young C.R."/>
            <person name="Angers B."/>
            <person name="Qian P.Y."/>
        </authorList>
    </citation>
    <scope>NUCLEOTIDE SEQUENCE</scope>
    <source>
        <strain evidence="11">P08H-3</strain>
    </source>
</reference>
<evidence type="ECO:0000256" key="5">
    <source>
        <dbReference type="ARBA" id="ARBA00023010"/>
    </source>
</evidence>
<keyword evidence="8" id="KW-0143">Chaperone</keyword>
<dbReference type="Proteomes" id="UP001208570">
    <property type="component" value="Unassembled WGS sequence"/>
</dbReference>
<comment type="domain">
    <text evidence="8">The twin CX3C motif contains 4 conserved Cys residues that form 2 disulfide bonds in the mitochondrial intermembrane space.</text>
</comment>
<keyword evidence="7 8" id="KW-1015">Disulfide bond</keyword>
<accession>A0AAD9JBF4</accession>
<evidence type="ECO:0000256" key="1">
    <source>
        <dbReference type="ARBA" id="ARBA00022448"/>
    </source>
</evidence>
<comment type="caution">
    <text evidence="11">The sequence shown here is derived from an EMBL/GenBank/DDBJ whole genome shotgun (WGS) entry which is preliminary data.</text>
</comment>
<dbReference type="GO" id="GO:0046872">
    <property type="term" value="F:metal ion binding"/>
    <property type="evidence" value="ECO:0007669"/>
    <property type="project" value="UniProtKB-KW"/>
</dbReference>
<dbReference type="SUPFAM" id="SSF144122">
    <property type="entry name" value="Tim10-like"/>
    <property type="match status" value="1"/>
</dbReference>
<dbReference type="GO" id="GO:0005743">
    <property type="term" value="C:mitochondrial inner membrane"/>
    <property type="evidence" value="ECO:0007669"/>
    <property type="project" value="UniProtKB-SubCell"/>
</dbReference>
<evidence type="ECO:0000256" key="9">
    <source>
        <dbReference type="SAM" id="MobiDB-lite"/>
    </source>
</evidence>
<evidence type="ECO:0000256" key="6">
    <source>
        <dbReference type="ARBA" id="ARBA00023128"/>
    </source>
</evidence>
<evidence type="ECO:0000259" key="10">
    <source>
        <dbReference type="Pfam" id="PF02953"/>
    </source>
</evidence>
<proteinExistence type="inferred from homology"/>
<dbReference type="EMBL" id="JAODUP010000463">
    <property type="protein sequence ID" value="KAK2149195.1"/>
    <property type="molecule type" value="Genomic_DNA"/>
</dbReference>
<keyword evidence="5 8" id="KW-0811">Translocation</keyword>
<keyword evidence="4 8" id="KW-0653">Protein transport</keyword>
<keyword evidence="6 8" id="KW-0496">Mitochondrion</keyword>
<keyword evidence="8" id="KW-0472">Membrane</keyword>
<comment type="subunit">
    <text evidence="8">Heterohexamer.</text>
</comment>
<evidence type="ECO:0000313" key="11">
    <source>
        <dbReference type="EMBL" id="KAK2149195.1"/>
    </source>
</evidence>
<keyword evidence="12" id="KW-1185">Reference proteome</keyword>
<dbReference type="InterPro" id="IPR035427">
    <property type="entry name" value="Tim10-like_dom_sf"/>
</dbReference>
<evidence type="ECO:0000256" key="3">
    <source>
        <dbReference type="ARBA" id="ARBA00022833"/>
    </source>
</evidence>
<evidence type="ECO:0000313" key="12">
    <source>
        <dbReference type="Proteomes" id="UP001208570"/>
    </source>
</evidence>
<sequence>MAANLQLDEDTERTMKQFREFLLSYNKLSEMCFTDCIHDFTTRKVLDSEDSCAKNCMDKYLKMTQRISQRFQESQMMQGPDASLLNKQSQSSGMFG</sequence>
<evidence type="ECO:0000256" key="2">
    <source>
        <dbReference type="ARBA" id="ARBA00022723"/>
    </source>
</evidence>
<dbReference type="InterPro" id="IPR050673">
    <property type="entry name" value="Mito_inner_translocase_sub"/>
</dbReference>